<dbReference type="InterPro" id="IPR011663">
    <property type="entry name" value="UTRA"/>
</dbReference>
<comment type="caution">
    <text evidence="2">The sequence shown here is derived from an EMBL/GenBank/DDBJ whole genome shotgun (WGS) entry which is preliminary data.</text>
</comment>
<dbReference type="EMBL" id="VSSQ01090902">
    <property type="protein sequence ID" value="MPN36652.1"/>
    <property type="molecule type" value="Genomic_DNA"/>
</dbReference>
<dbReference type="GO" id="GO:0006355">
    <property type="term" value="P:regulation of DNA-templated transcription"/>
    <property type="evidence" value="ECO:0007669"/>
    <property type="project" value="InterPro"/>
</dbReference>
<dbReference type="Pfam" id="PF07702">
    <property type="entry name" value="UTRA"/>
    <property type="match status" value="1"/>
</dbReference>
<proteinExistence type="predicted"/>
<reference evidence="2" key="1">
    <citation type="submission" date="2019-08" db="EMBL/GenBank/DDBJ databases">
        <authorList>
            <person name="Kucharzyk K."/>
            <person name="Murdoch R.W."/>
            <person name="Higgins S."/>
            <person name="Loffler F."/>
        </authorList>
    </citation>
    <scope>NUCLEOTIDE SEQUENCE</scope>
</reference>
<sequence>MLSLDCVENDDFIEQFPNSKEIYRLVRLSKIDEKPYVLQICVFPKNLFKNPERFDFGEGSLYDFMEEYGHKPILLKTDLQVIDIPDPYVEIMNTKKKKKIFYVEYFGYDMNRDLVEYTKSYYMSEYTTFRYMTHKKQ</sequence>
<organism evidence="2">
    <name type="scientific">bioreactor metagenome</name>
    <dbReference type="NCBI Taxonomy" id="1076179"/>
    <lineage>
        <taxon>unclassified sequences</taxon>
        <taxon>metagenomes</taxon>
        <taxon>ecological metagenomes</taxon>
    </lineage>
</organism>
<name>A0A645HE62_9ZZZZ</name>
<dbReference type="AlphaFoldDB" id="A0A645HE62"/>
<dbReference type="SUPFAM" id="SSF64288">
    <property type="entry name" value="Chorismate lyase-like"/>
    <property type="match status" value="1"/>
</dbReference>
<dbReference type="InterPro" id="IPR028978">
    <property type="entry name" value="Chorismate_lyase_/UTRA_dom_sf"/>
</dbReference>
<accession>A0A645HE62</accession>
<dbReference type="Gene3D" id="3.40.1410.10">
    <property type="entry name" value="Chorismate lyase-like"/>
    <property type="match status" value="1"/>
</dbReference>
<dbReference type="GO" id="GO:0003677">
    <property type="term" value="F:DNA binding"/>
    <property type="evidence" value="ECO:0007669"/>
    <property type="project" value="InterPro"/>
</dbReference>
<protein>
    <recommendedName>
        <fullName evidence="1">UbiC transcription regulator-associated domain-containing protein</fullName>
    </recommendedName>
</protein>
<evidence type="ECO:0000259" key="1">
    <source>
        <dbReference type="Pfam" id="PF07702"/>
    </source>
</evidence>
<evidence type="ECO:0000313" key="2">
    <source>
        <dbReference type="EMBL" id="MPN36652.1"/>
    </source>
</evidence>
<feature type="domain" description="UbiC transcription regulator-associated" evidence="1">
    <location>
        <begin position="16"/>
        <end position="125"/>
    </location>
</feature>
<gene>
    <name evidence="2" type="ORF">SDC9_184162</name>
</gene>